<name>A0A0D2AUS2_9EURO</name>
<dbReference type="GO" id="GO:0003824">
    <property type="term" value="F:catalytic activity"/>
    <property type="evidence" value="ECO:0007669"/>
    <property type="project" value="InterPro"/>
</dbReference>
<accession>A0A0D2AUS2</accession>
<gene>
    <name evidence="1" type="ORF">PV06_04598</name>
</gene>
<organism evidence="1 2">
    <name type="scientific">Exophiala oligosperma</name>
    <dbReference type="NCBI Taxonomy" id="215243"/>
    <lineage>
        <taxon>Eukaryota</taxon>
        <taxon>Fungi</taxon>
        <taxon>Dikarya</taxon>
        <taxon>Ascomycota</taxon>
        <taxon>Pezizomycotina</taxon>
        <taxon>Eurotiomycetes</taxon>
        <taxon>Chaetothyriomycetidae</taxon>
        <taxon>Chaetothyriales</taxon>
        <taxon>Herpotrichiellaceae</taxon>
        <taxon>Exophiala</taxon>
    </lineage>
</organism>
<dbReference type="RefSeq" id="XP_016263717.1">
    <property type="nucleotide sequence ID" value="XM_016405511.1"/>
</dbReference>
<reference evidence="1 2" key="1">
    <citation type="submission" date="2015-01" db="EMBL/GenBank/DDBJ databases">
        <title>The Genome Sequence of Exophiala oligosperma CBS72588.</title>
        <authorList>
            <consortium name="The Broad Institute Genomics Platform"/>
            <person name="Cuomo C."/>
            <person name="de Hoog S."/>
            <person name="Gorbushina A."/>
            <person name="Stielow B."/>
            <person name="Teixiera M."/>
            <person name="Abouelleil A."/>
            <person name="Chapman S.B."/>
            <person name="Priest M."/>
            <person name="Young S.K."/>
            <person name="Wortman J."/>
            <person name="Nusbaum C."/>
            <person name="Birren B."/>
        </authorList>
    </citation>
    <scope>NUCLEOTIDE SEQUENCE [LARGE SCALE GENOMIC DNA]</scope>
    <source>
        <strain evidence="1 2">CBS 72588</strain>
    </source>
</reference>
<dbReference type="OrthoDB" id="5288718at2759"/>
<dbReference type="AlphaFoldDB" id="A0A0D2AUS2"/>
<dbReference type="InterPro" id="IPR043131">
    <property type="entry name" value="BCAT-like_N"/>
</dbReference>
<sequence length="287" mass="31858">MSVGGSQALPCTNATPEHDPGFRIITTMRNIAFSSGDALMANPCISEWHTRNEKLLSFHCERFRAAAHAFNWISASQELDKATFIHRLEQAVEEATSSNPQPSTGKIQDIRVRILIDREGKISAESVPMGGERLLEALTTDTFHQLPANGPPPSISRDDRCSSISVDSAPTTPVLYTLHKTTHRNPYDLARERAKISKSPPGECEVLLFNPRQEIMEASLCTVYFYRNGKWIVPSSETGGMNSATKLWALDEGFCTEGIVKLEGVKQGEIVWLSNALRGFFLGRIYF</sequence>
<dbReference type="GeneID" id="27356672"/>
<dbReference type="EMBL" id="KN847335">
    <property type="protein sequence ID" value="KIW43501.1"/>
    <property type="molecule type" value="Genomic_DNA"/>
</dbReference>
<proteinExistence type="predicted"/>
<dbReference type="STRING" id="215243.A0A0D2AUS2"/>
<dbReference type="Gene3D" id="3.30.470.10">
    <property type="match status" value="1"/>
</dbReference>
<dbReference type="InterPro" id="IPR043132">
    <property type="entry name" value="BCAT-like_C"/>
</dbReference>
<dbReference type="InterPro" id="IPR001544">
    <property type="entry name" value="Aminotrans_IV"/>
</dbReference>
<dbReference type="VEuPathDB" id="FungiDB:PV06_04598"/>
<dbReference type="Pfam" id="PF01063">
    <property type="entry name" value="Aminotran_4"/>
    <property type="match status" value="1"/>
</dbReference>
<dbReference type="HOGENOM" id="CLU_020844_6_0_1"/>
<evidence type="ECO:0000313" key="1">
    <source>
        <dbReference type="EMBL" id="KIW43501.1"/>
    </source>
</evidence>
<evidence type="ECO:0000313" key="2">
    <source>
        <dbReference type="Proteomes" id="UP000053342"/>
    </source>
</evidence>
<protein>
    <recommendedName>
        <fullName evidence="3">Aminodeoxychorismate lyase</fullName>
    </recommendedName>
</protein>
<dbReference type="Proteomes" id="UP000053342">
    <property type="component" value="Unassembled WGS sequence"/>
</dbReference>
<dbReference type="InterPro" id="IPR036038">
    <property type="entry name" value="Aminotransferase-like"/>
</dbReference>
<keyword evidence="2" id="KW-1185">Reference proteome</keyword>
<dbReference type="SUPFAM" id="SSF56752">
    <property type="entry name" value="D-aminoacid aminotransferase-like PLP-dependent enzymes"/>
    <property type="match status" value="1"/>
</dbReference>
<dbReference type="Gene3D" id="3.20.10.10">
    <property type="entry name" value="D-amino Acid Aminotransferase, subunit A, domain 2"/>
    <property type="match status" value="1"/>
</dbReference>
<evidence type="ECO:0008006" key="3">
    <source>
        <dbReference type="Google" id="ProtNLM"/>
    </source>
</evidence>